<reference evidence="3" key="1">
    <citation type="journal article" date="2020" name="ISME J.">
        <title>Gammaproteobacteria mediating utilization of methyl-, sulfur- and petroleum organic compounds in deep ocean hydrothermal plumes.</title>
        <authorList>
            <person name="Zhou Z."/>
            <person name="Liu Y."/>
            <person name="Pan J."/>
            <person name="Cron B.R."/>
            <person name="Toner B.M."/>
            <person name="Anantharaman K."/>
            <person name="Breier J.A."/>
            <person name="Dick G.J."/>
            <person name="Li M."/>
        </authorList>
    </citation>
    <scope>NUCLEOTIDE SEQUENCE</scope>
    <source>
        <strain evidence="3">SZUA-1435</strain>
    </source>
</reference>
<evidence type="ECO:0000313" key="4">
    <source>
        <dbReference type="Proteomes" id="UP000605805"/>
    </source>
</evidence>
<dbReference type="PIRSF" id="PIRSF015626">
    <property type="entry name" value="FdhD"/>
    <property type="match status" value="1"/>
</dbReference>
<dbReference type="EMBL" id="DQTV01000102">
    <property type="protein sequence ID" value="HIP57467.1"/>
    <property type="molecule type" value="Genomic_DNA"/>
</dbReference>
<keyword evidence="1" id="KW-0963">Cytoplasm</keyword>
<dbReference type="Pfam" id="PF02634">
    <property type="entry name" value="FdhD-NarQ"/>
    <property type="match status" value="1"/>
</dbReference>
<evidence type="ECO:0000313" key="3">
    <source>
        <dbReference type="EMBL" id="HIP57467.1"/>
    </source>
</evidence>
<dbReference type="GO" id="GO:0016783">
    <property type="term" value="F:sulfurtransferase activity"/>
    <property type="evidence" value="ECO:0007669"/>
    <property type="project" value="InterPro"/>
</dbReference>
<sequence length="235" mass="25858">MLVSENRLVSIRRGIRFQNGSRFEVSDTVAEEVCVDIILEGYRVHRVVTSPHMLYELAVGYAFSEGFDIDGANVLVDFGKECIEVVVRGVRPTSSPRPMGRRTVGASELLELYRRVVNSAKLFQISGCFHFAALIDVDGAATIVEDIGRYCALDKAIGSVLRKGSDPKSCIAILSARANRKLVEKIANSGIPIAAFRGAPTAQAIDLAYNRGLTLIAYLRENRFTVYTHGYRITV</sequence>
<dbReference type="PANTHER" id="PTHR30592:SF1">
    <property type="entry name" value="SULFUR CARRIER PROTEIN FDHD"/>
    <property type="match status" value="1"/>
</dbReference>
<protein>
    <recommendedName>
        <fullName evidence="5">Formate dehydrogenase accessory sulfurtransferase FdhD</fullName>
    </recommendedName>
</protein>
<evidence type="ECO:0000256" key="1">
    <source>
        <dbReference type="ARBA" id="ARBA00022490"/>
    </source>
</evidence>
<evidence type="ECO:0000256" key="2">
    <source>
        <dbReference type="ARBA" id="ARBA00023150"/>
    </source>
</evidence>
<dbReference type="Proteomes" id="UP000605805">
    <property type="component" value="Unassembled WGS sequence"/>
</dbReference>
<dbReference type="InterPro" id="IPR003786">
    <property type="entry name" value="FdhD"/>
</dbReference>
<name>A0A832Z0E9_9CREN</name>
<dbReference type="InterPro" id="IPR016193">
    <property type="entry name" value="Cytidine_deaminase-like"/>
</dbReference>
<dbReference type="SUPFAM" id="SSF53927">
    <property type="entry name" value="Cytidine deaminase-like"/>
    <property type="match status" value="1"/>
</dbReference>
<organism evidence="3 4">
    <name type="scientific">Ignisphaera aggregans</name>
    <dbReference type="NCBI Taxonomy" id="334771"/>
    <lineage>
        <taxon>Archaea</taxon>
        <taxon>Thermoproteota</taxon>
        <taxon>Thermoprotei</taxon>
        <taxon>Desulfurococcales</taxon>
        <taxon>Desulfurococcaceae</taxon>
        <taxon>Ignisphaera</taxon>
    </lineage>
</organism>
<comment type="caution">
    <text evidence="3">The sequence shown here is derived from an EMBL/GenBank/DDBJ whole genome shotgun (WGS) entry which is preliminary data.</text>
</comment>
<proteinExistence type="predicted"/>
<dbReference type="PANTHER" id="PTHR30592">
    <property type="entry name" value="FORMATE DEHYDROGENASE"/>
    <property type="match status" value="1"/>
</dbReference>
<dbReference type="AlphaFoldDB" id="A0A832Z0E9"/>
<gene>
    <name evidence="3" type="ORF">EYH02_05315</name>
</gene>
<evidence type="ECO:0008006" key="5">
    <source>
        <dbReference type="Google" id="ProtNLM"/>
    </source>
</evidence>
<dbReference type="Gene3D" id="3.40.140.10">
    <property type="entry name" value="Cytidine Deaminase, domain 2"/>
    <property type="match status" value="1"/>
</dbReference>
<dbReference type="GO" id="GO:0006777">
    <property type="term" value="P:Mo-molybdopterin cofactor biosynthetic process"/>
    <property type="evidence" value="ECO:0007669"/>
    <property type="project" value="UniProtKB-KW"/>
</dbReference>
<accession>A0A832Z0E9</accession>
<keyword evidence="2" id="KW-0501">Molybdenum cofactor biosynthesis</keyword>